<evidence type="ECO:0000313" key="2">
    <source>
        <dbReference type="Proteomes" id="UP001178888"/>
    </source>
</evidence>
<comment type="caution">
    <text evidence="1">The sequence shown here is derived from an EMBL/GenBank/DDBJ whole genome shotgun (WGS) entry which is preliminary data.</text>
</comment>
<gene>
    <name evidence="1" type="ORF">RCG21_12175</name>
</gene>
<accession>A0AA90QP86</accession>
<keyword evidence="2" id="KW-1185">Reference proteome</keyword>
<evidence type="ECO:0000313" key="1">
    <source>
        <dbReference type="EMBL" id="MDQ6597100.1"/>
    </source>
</evidence>
<name>A0AA90QP86_9BACI</name>
<dbReference type="AlphaFoldDB" id="A0AA90QP86"/>
<proteinExistence type="predicted"/>
<organism evidence="1 2">
    <name type="scientific">Bacillus salipaludis</name>
    <dbReference type="NCBI Taxonomy" id="2547811"/>
    <lineage>
        <taxon>Bacteria</taxon>
        <taxon>Bacillati</taxon>
        <taxon>Bacillota</taxon>
        <taxon>Bacilli</taxon>
        <taxon>Bacillales</taxon>
        <taxon>Bacillaceae</taxon>
        <taxon>Bacillus</taxon>
    </lineage>
</organism>
<sequence length="52" mass="6123">MWILTVYSNENNISMYEFNSEKEAREALKNCKGCKILSEVVYYNDHSTLVMI</sequence>
<dbReference type="RefSeq" id="WP_165976136.1">
    <property type="nucleotide sequence ID" value="NZ_JAVGVR010000001.1"/>
</dbReference>
<dbReference type="Proteomes" id="UP001178888">
    <property type="component" value="Unassembled WGS sequence"/>
</dbReference>
<reference evidence="1" key="1">
    <citation type="submission" date="2023-08" db="EMBL/GenBank/DDBJ databases">
        <title>Nitrogen cycling bacteria in agricultural field soils.</title>
        <authorList>
            <person name="Jang J."/>
        </authorList>
    </citation>
    <scope>NUCLEOTIDE SEQUENCE</scope>
    <source>
        <strain evidence="1">PS3-36</strain>
    </source>
</reference>
<protein>
    <submittedName>
        <fullName evidence="1">Uncharacterized protein</fullName>
    </submittedName>
</protein>
<dbReference type="EMBL" id="JAVGVR010000001">
    <property type="protein sequence ID" value="MDQ6597100.1"/>
    <property type="molecule type" value="Genomic_DNA"/>
</dbReference>